<accession>A0AAW1DZR1</accession>
<evidence type="ECO:0000256" key="5">
    <source>
        <dbReference type="ARBA" id="ARBA00022989"/>
    </source>
</evidence>
<keyword evidence="4 12" id="KW-0732">Signal</keyword>
<comment type="function">
    <text evidence="9">Essential fertilization factor required for male fertility. Part of a conserved trimeric sperm complex with the essential fertilization factors IZUMO1 and SPACA6 which bridges sperm and oocyte membranes during fertilization by binding to IZUMO1R/JUNO on the oocyte.</text>
</comment>
<dbReference type="Gene3D" id="2.60.40.10">
    <property type="entry name" value="Immunoglobulins"/>
    <property type="match status" value="1"/>
</dbReference>
<dbReference type="PROSITE" id="PS50835">
    <property type="entry name" value="IG_LIKE"/>
    <property type="match status" value="1"/>
</dbReference>
<evidence type="ECO:0000313" key="14">
    <source>
        <dbReference type="EMBL" id="KAK9515232.1"/>
    </source>
</evidence>
<organism evidence="14 15">
    <name type="scientific">Zoarces viviparus</name>
    <name type="common">Viviparous eelpout</name>
    <name type="synonym">Blennius viviparus</name>
    <dbReference type="NCBI Taxonomy" id="48416"/>
    <lineage>
        <taxon>Eukaryota</taxon>
        <taxon>Metazoa</taxon>
        <taxon>Chordata</taxon>
        <taxon>Craniata</taxon>
        <taxon>Vertebrata</taxon>
        <taxon>Euteleostomi</taxon>
        <taxon>Actinopterygii</taxon>
        <taxon>Neopterygii</taxon>
        <taxon>Teleostei</taxon>
        <taxon>Neoteleostei</taxon>
        <taxon>Acanthomorphata</taxon>
        <taxon>Eupercaria</taxon>
        <taxon>Perciformes</taxon>
        <taxon>Cottioidei</taxon>
        <taxon>Zoarcales</taxon>
        <taxon>Zoarcidae</taxon>
        <taxon>Zoarcinae</taxon>
        <taxon>Zoarces</taxon>
    </lineage>
</organism>
<evidence type="ECO:0000256" key="2">
    <source>
        <dbReference type="ARBA" id="ARBA00022475"/>
    </source>
</evidence>
<dbReference type="InterPro" id="IPR013783">
    <property type="entry name" value="Ig-like_fold"/>
</dbReference>
<comment type="subcellular location">
    <subcellularLocation>
        <location evidence="1">Cell membrane</location>
        <topology evidence="1">Single-pass type I membrane protein</topology>
    </subcellularLocation>
</comment>
<dbReference type="InterPro" id="IPR003599">
    <property type="entry name" value="Ig_sub"/>
</dbReference>
<evidence type="ECO:0000313" key="15">
    <source>
        <dbReference type="Proteomes" id="UP001488805"/>
    </source>
</evidence>
<evidence type="ECO:0000256" key="9">
    <source>
        <dbReference type="ARBA" id="ARBA00049937"/>
    </source>
</evidence>
<evidence type="ECO:0000256" key="12">
    <source>
        <dbReference type="SAM" id="SignalP"/>
    </source>
</evidence>
<evidence type="ECO:0000256" key="4">
    <source>
        <dbReference type="ARBA" id="ARBA00022729"/>
    </source>
</evidence>
<name>A0AAW1DZR1_ZOAVI</name>
<dbReference type="InterPro" id="IPR007110">
    <property type="entry name" value="Ig-like_dom"/>
</dbReference>
<sequence>MQHATVWIDLLLLLLFLHGLTSADLEEVDRMLVEVIVDSSPCSTTCGLGVKTQTLCLLENGETATGEVTSKDGTEVSKDCHVRKVKCLESWQCGLRTMTVTSGERVEIDCLGEVMEAMGRFSWRVSWRYAGGIITSDDSLFIGWDAPLLDRVILDPIREEDAGTYRCVVQDVTLRIVKSVYWGIRVLPVGILNLDYKSSLAQWDSTGNQQNETASDQHHQRMAFLYPMLISLSLSIVGAGLMLLGLYWTVKRRALKHFDRFSIPQRTHN</sequence>
<evidence type="ECO:0000256" key="6">
    <source>
        <dbReference type="ARBA" id="ARBA00023136"/>
    </source>
</evidence>
<evidence type="ECO:0000259" key="13">
    <source>
        <dbReference type="PROSITE" id="PS50835"/>
    </source>
</evidence>
<dbReference type="InterPro" id="IPR036179">
    <property type="entry name" value="Ig-like_dom_sf"/>
</dbReference>
<keyword evidence="6 11" id="KW-0472">Membrane</keyword>
<keyword evidence="8" id="KW-0393">Immunoglobulin domain</keyword>
<keyword evidence="15" id="KW-1185">Reference proteome</keyword>
<gene>
    <name evidence="14" type="ORF">VZT92_025893</name>
</gene>
<dbReference type="PANTHER" id="PTHR35670">
    <property type="entry name" value="TRANSMEMBRANE PROTEIN 81"/>
    <property type="match status" value="1"/>
</dbReference>
<reference evidence="14 15" key="1">
    <citation type="journal article" date="2024" name="Genome Biol. Evol.">
        <title>Chromosome-level genome assembly of the viviparous eelpout Zoarces viviparus.</title>
        <authorList>
            <person name="Fuhrmann N."/>
            <person name="Brasseur M.V."/>
            <person name="Bakowski C.E."/>
            <person name="Podsiadlowski L."/>
            <person name="Prost S."/>
            <person name="Krehenwinkel H."/>
            <person name="Mayer C."/>
        </authorList>
    </citation>
    <scope>NUCLEOTIDE SEQUENCE [LARGE SCALE GENOMIC DNA]</scope>
    <source>
        <strain evidence="14">NO-MEL_2022_Ind0_liver</strain>
    </source>
</reference>
<dbReference type="EMBL" id="JBCEZU010000586">
    <property type="protein sequence ID" value="KAK9515232.1"/>
    <property type="molecule type" value="Genomic_DNA"/>
</dbReference>
<keyword evidence="5 11" id="KW-1133">Transmembrane helix</keyword>
<evidence type="ECO:0000256" key="3">
    <source>
        <dbReference type="ARBA" id="ARBA00022692"/>
    </source>
</evidence>
<dbReference type="InterPro" id="IPR039293">
    <property type="entry name" value="TMEM81"/>
</dbReference>
<dbReference type="PANTHER" id="PTHR35670:SF1">
    <property type="entry name" value="TRANSMEMBRANE PROTEIN 81"/>
    <property type="match status" value="1"/>
</dbReference>
<keyword evidence="7" id="KW-1015">Disulfide bond</keyword>
<evidence type="ECO:0000256" key="7">
    <source>
        <dbReference type="ARBA" id="ARBA00023157"/>
    </source>
</evidence>
<dbReference type="Proteomes" id="UP001488805">
    <property type="component" value="Unassembled WGS sequence"/>
</dbReference>
<keyword evidence="2" id="KW-1003">Cell membrane</keyword>
<proteinExistence type="predicted"/>
<feature type="signal peptide" evidence="12">
    <location>
        <begin position="1"/>
        <end position="23"/>
    </location>
</feature>
<evidence type="ECO:0000256" key="8">
    <source>
        <dbReference type="ARBA" id="ARBA00023319"/>
    </source>
</evidence>
<dbReference type="GO" id="GO:0005886">
    <property type="term" value="C:plasma membrane"/>
    <property type="evidence" value="ECO:0007669"/>
    <property type="project" value="UniProtKB-SubCell"/>
</dbReference>
<dbReference type="SMART" id="SM00409">
    <property type="entry name" value="IG"/>
    <property type="match status" value="1"/>
</dbReference>
<dbReference type="SUPFAM" id="SSF48726">
    <property type="entry name" value="Immunoglobulin"/>
    <property type="match status" value="1"/>
</dbReference>
<evidence type="ECO:0000256" key="10">
    <source>
        <dbReference type="ARBA" id="ARBA00050022"/>
    </source>
</evidence>
<evidence type="ECO:0000256" key="11">
    <source>
        <dbReference type="SAM" id="Phobius"/>
    </source>
</evidence>
<feature type="transmembrane region" description="Helical" evidence="11">
    <location>
        <begin position="224"/>
        <end position="250"/>
    </location>
</feature>
<keyword evidence="3 11" id="KW-0812">Transmembrane</keyword>
<evidence type="ECO:0000256" key="1">
    <source>
        <dbReference type="ARBA" id="ARBA00004251"/>
    </source>
</evidence>
<dbReference type="CDD" id="cd00096">
    <property type="entry name" value="Ig"/>
    <property type="match status" value="1"/>
</dbReference>
<protein>
    <recommendedName>
        <fullName evidence="10">Transmembrane protein 81</fullName>
    </recommendedName>
</protein>
<feature type="domain" description="Ig-like" evidence="13">
    <location>
        <begin position="100"/>
        <end position="177"/>
    </location>
</feature>
<feature type="chain" id="PRO_5043564760" description="Transmembrane protein 81" evidence="12">
    <location>
        <begin position="24"/>
        <end position="269"/>
    </location>
</feature>
<dbReference type="AlphaFoldDB" id="A0AAW1DZR1"/>
<comment type="caution">
    <text evidence="14">The sequence shown here is derived from an EMBL/GenBank/DDBJ whole genome shotgun (WGS) entry which is preliminary data.</text>
</comment>